<dbReference type="InterPro" id="IPR011008">
    <property type="entry name" value="Dimeric_a/b-barrel"/>
</dbReference>
<dbReference type="AlphaFoldDB" id="A0AAE3J3K2"/>
<evidence type="ECO:0000313" key="3">
    <source>
        <dbReference type="EMBL" id="MCV6824837.1"/>
    </source>
</evidence>
<accession>A0AAE3J3K2</accession>
<dbReference type="RefSeq" id="WP_263953688.1">
    <property type="nucleotide sequence ID" value="NZ_JAOYFC010000002.1"/>
</dbReference>
<dbReference type="Proteomes" id="UP001208041">
    <property type="component" value="Unassembled WGS sequence"/>
</dbReference>
<evidence type="ECO:0000313" key="4">
    <source>
        <dbReference type="Proteomes" id="UP001208041"/>
    </source>
</evidence>
<name>A0AAE3J3K2_9RHOB</name>
<evidence type="ECO:0000256" key="1">
    <source>
        <dbReference type="ARBA" id="ARBA00007689"/>
    </source>
</evidence>
<gene>
    <name evidence="3" type="ORF">OH136_09745</name>
</gene>
<proteinExistence type="inferred from homology"/>
<comment type="similarity">
    <text evidence="1">Belongs to the YciI family.</text>
</comment>
<dbReference type="PANTHER" id="PTHR37828">
    <property type="entry name" value="GSR2449 PROTEIN"/>
    <property type="match status" value="1"/>
</dbReference>
<dbReference type="Pfam" id="PF03795">
    <property type="entry name" value="YCII"/>
    <property type="match status" value="1"/>
</dbReference>
<dbReference type="SUPFAM" id="SSF54909">
    <property type="entry name" value="Dimeric alpha+beta barrel"/>
    <property type="match status" value="1"/>
</dbReference>
<dbReference type="InterPro" id="IPR005545">
    <property type="entry name" value="YCII"/>
</dbReference>
<keyword evidence="4" id="KW-1185">Reference proteome</keyword>
<dbReference type="Gene3D" id="3.30.70.1060">
    <property type="entry name" value="Dimeric alpha+beta barrel"/>
    <property type="match status" value="1"/>
</dbReference>
<dbReference type="PANTHER" id="PTHR37828:SF1">
    <property type="entry name" value="YCII-RELATED DOMAIN-CONTAINING PROTEIN"/>
    <property type="match status" value="1"/>
</dbReference>
<protein>
    <submittedName>
        <fullName evidence="3">YciI family protein</fullName>
    </submittedName>
</protein>
<evidence type="ECO:0000259" key="2">
    <source>
        <dbReference type="Pfam" id="PF03795"/>
    </source>
</evidence>
<feature type="domain" description="YCII-related" evidence="2">
    <location>
        <begin position="19"/>
        <end position="107"/>
    </location>
</feature>
<comment type="caution">
    <text evidence="3">The sequence shown here is derived from an EMBL/GenBank/DDBJ whole genome shotgun (WGS) entry which is preliminary data.</text>
</comment>
<sequence length="128" mass="13866">MPKWEEYKSEAKERGALAMEFFIVKSKPSGDMALVKSTLPAHLAYQKEMEAAGKLVMAGPVSDASGEMMEAEGLIVYRAADLDAARKIADADPMHAAGARAYEIRKWLVNEGSLTFTVSLSSQSVTLP</sequence>
<organism evidence="3 4">
    <name type="scientific">Halocynthiibacter halioticoli</name>
    <dbReference type="NCBI Taxonomy" id="2986804"/>
    <lineage>
        <taxon>Bacteria</taxon>
        <taxon>Pseudomonadati</taxon>
        <taxon>Pseudomonadota</taxon>
        <taxon>Alphaproteobacteria</taxon>
        <taxon>Rhodobacterales</taxon>
        <taxon>Paracoccaceae</taxon>
        <taxon>Halocynthiibacter</taxon>
    </lineage>
</organism>
<reference evidence="3" key="1">
    <citation type="submission" date="2022-10" db="EMBL/GenBank/DDBJ databases">
        <authorList>
            <person name="Yue Y."/>
        </authorList>
    </citation>
    <scope>NUCLEOTIDE SEQUENCE</scope>
    <source>
        <strain evidence="3">Z654</strain>
    </source>
</reference>
<dbReference type="EMBL" id="JAOYFC010000002">
    <property type="protein sequence ID" value="MCV6824837.1"/>
    <property type="molecule type" value="Genomic_DNA"/>
</dbReference>